<accession>A0A2W5SJ77</accession>
<keyword evidence="1" id="KW-0812">Transmembrane</keyword>
<evidence type="ECO:0000313" key="2">
    <source>
        <dbReference type="EMBL" id="PZR00853.1"/>
    </source>
</evidence>
<evidence type="ECO:0000256" key="1">
    <source>
        <dbReference type="SAM" id="Phobius"/>
    </source>
</evidence>
<feature type="transmembrane region" description="Helical" evidence="1">
    <location>
        <begin position="525"/>
        <end position="546"/>
    </location>
</feature>
<feature type="transmembrane region" description="Helical" evidence="1">
    <location>
        <begin position="412"/>
        <end position="436"/>
    </location>
</feature>
<evidence type="ECO:0000313" key="3">
    <source>
        <dbReference type="Proteomes" id="UP000248975"/>
    </source>
</evidence>
<name>A0A2W5SJ77_CERSP</name>
<protein>
    <submittedName>
        <fullName evidence="2">Uncharacterized protein</fullName>
    </submittedName>
</protein>
<organism evidence="2 3">
    <name type="scientific">Cereibacter sphaeroides</name>
    <name type="common">Rhodobacter sphaeroides</name>
    <dbReference type="NCBI Taxonomy" id="1063"/>
    <lineage>
        <taxon>Bacteria</taxon>
        <taxon>Pseudomonadati</taxon>
        <taxon>Pseudomonadota</taxon>
        <taxon>Alphaproteobacteria</taxon>
        <taxon>Rhodobacterales</taxon>
        <taxon>Paracoccaceae</taxon>
        <taxon>Cereibacter</taxon>
    </lineage>
</organism>
<dbReference type="EMBL" id="QFQS01000001">
    <property type="protein sequence ID" value="PZR00853.1"/>
    <property type="molecule type" value="Genomic_DNA"/>
</dbReference>
<keyword evidence="1" id="KW-0472">Membrane</keyword>
<comment type="caution">
    <text evidence="2">The sequence shown here is derived from an EMBL/GenBank/DDBJ whole genome shotgun (WGS) entry which is preliminary data.</text>
</comment>
<dbReference type="AlphaFoldDB" id="A0A2W5SJ77"/>
<proteinExistence type="predicted"/>
<feature type="transmembrane region" description="Helical" evidence="1">
    <location>
        <begin position="495"/>
        <end position="519"/>
    </location>
</feature>
<feature type="transmembrane region" description="Helical" evidence="1">
    <location>
        <begin position="456"/>
        <end position="483"/>
    </location>
</feature>
<feature type="transmembrane region" description="Helical" evidence="1">
    <location>
        <begin position="6"/>
        <end position="24"/>
    </location>
</feature>
<feature type="transmembrane region" description="Helical" evidence="1">
    <location>
        <begin position="318"/>
        <end position="342"/>
    </location>
</feature>
<reference evidence="2 3" key="1">
    <citation type="submission" date="2017-08" db="EMBL/GenBank/DDBJ databases">
        <title>Infants hospitalized years apart are colonized by the same room-sourced microbial strains.</title>
        <authorList>
            <person name="Brooks B."/>
            <person name="Olm M.R."/>
            <person name="Firek B.A."/>
            <person name="Baker R."/>
            <person name="Thomas B.C."/>
            <person name="Morowitz M.J."/>
            <person name="Banfield J.F."/>
        </authorList>
    </citation>
    <scope>NUCLEOTIDE SEQUENCE [LARGE SCALE GENOMIC DNA]</scope>
    <source>
        <strain evidence="2">S2_003_000_R2_11</strain>
    </source>
</reference>
<sequence>MSMSDWSYLVVVAAGVIMIWQQAFSQFETPLKVDQNHRYPILNEVEIKDLTSDSVYRYGRWIYIVIFLILYIVGLQVWDIVESINSDGLTSQESGPQGAVPGETAAFFLDREGYGRPIYIASALISLISVGALSKYERSLRAFAHRQAGIPDNIYRVTGRLSRAPYAEIAKGQPTLRVRKFNAKLNDLDKLAPAGLAISDENVIGNIRQHLIAIDLLEPAVVGDQFSATFQLNKVHLLGKLIEREREEMIALSNEISALTGEEDAFHRLSASTERAKNNLQAMFAVLYLKDSDSKFESANAPTKDIIKRIKSDGPDHAVSSAYLAIFTTLFLGAFGAFFIGYASLKVAADQSCDNLMGCDPRHLSFVANRSLPTYLEGVAILSAAALTATIRRRNMVEARNWEEWNFNQAPIPRLVQAAIAPAILGTLAFAGVIFLERVYGNMALLLPPFDFNFARLIAFNIPFLIVAVIVSFLTSLCVIVVSDMHLRLTWLKSLTISLAFVLLIFLSALAVLSVAYGFTKEDVMAPVLDYFLLSSIFLGAFTLAIERSEIADSDDAELGIPS</sequence>
<gene>
    <name evidence="2" type="ORF">DI533_10120</name>
</gene>
<keyword evidence="1" id="KW-1133">Transmembrane helix</keyword>
<feature type="transmembrane region" description="Helical" evidence="1">
    <location>
        <begin position="61"/>
        <end position="81"/>
    </location>
</feature>
<dbReference type="Proteomes" id="UP000248975">
    <property type="component" value="Unassembled WGS sequence"/>
</dbReference>